<name>A0A183Q739_9TREM</name>
<sequence>MTGARNSYLSLGLRIQLINCLANGAIPVFIGNNDIYSDEAINSELLSKVIIHVPRPRVEELPALLQSLPEAHIVEIRRQVSSTIKKLFKLKSIISLFILFSFCFTSSTSYRIVYVSHINY</sequence>
<accession>A0A183Q739</accession>
<protein>
    <submittedName>
        <fullName evidence="1">Uncharacterized protein</fullName>
    </submittedName>
</protein>
<dbReference type="STRING" id="31246.A0A183Q739"/>
<dbReference type="AlphaFoldDB" id="A0A183Q739"/>
<proteinExistence type="predicted"/>
<keyword evidence="2" id="KW-1185">Reference proteome</keyword>
<gene>
    <name evidence="1" type="ORF">SMTD_LOCUS22425</name>
</gene>
<organism evidence="1 2">
    <name type="scientific">Schistosoma mattheei</name>
    <dbReference type="NCBI Taxonomy" id="31246"/>
    <lineage>
        <taxon>Eukaryota</taxon>
        <taxon>Metazoa</taxon>
        <taxon>Spiralia</taxon>
        <taxon>Lophotrochozoa</taxon>
        <taxon>Platyhelminthes</taxon>
        <taxon>Trematoda</taxon>
        <taxon>Digenea</taxon>
        <taxon>Strigeidida</taxon>
        <taxon>Schistosomatoidea</taxon>
        <taxon>Schistosomatidae</taxon>
        <taxon>Schistosoma</taxon>
    </lineage>
</organism>
<dbReference type="Proteomes" id="UP000269396">
    <property type="component" value="Unassembled WGS sequence"/>
</dbReference>
<evidence type="ECO:0000313" key="1">
    <source>
        <dbReference type="EMBL" id="VDP87271.1"/>
    </source>
</evidence>
<evidence type="ECO:0000313" key="2">
    <source>
        <dbReference type="Proteomes" id="UP000269396"/>
    </source>
</evidence>
<dbReference type="EMBL" id="UZAL01051393">
    <property type="protein sequence ID" value="VDP87271.1"/>
    <property type="molecule type" value="Genomic_DNA"/>
</dbReference>
<reference evidence="1 2" key="1">
    <citation type="submission" date="2018-11" db="EMBL/GenBank/DDBJ databases">
        <authorList>
            <consortium name="Pathogen Informatics"/>
        </authorList>
    </citation>
    <scope>NUCLEOTIDE SEQUENCE [LARGE SCALE GENOMIC DNA]</scope>
    <source>
        <strain>Denwood</strain>
        <strain evidence="2">Zambia</strain>
    </source>
</reference>